<comment type="caution">
    <text evidence="3">The sequence shown here is derived from an EMBL/GenBank/DDBJ whole genome shotgun (WGS) entry which is preliminary data.</text>
</comment>
<evidence type="ECO:0000313" key="4">
    <source>
        <dbReference type="Proteomes" id="UP000245396"/>
    </source>
</evidence>
<proteinExistence type="predicted"/>
<sequence>MTTSDHNTEHLLGIVLVTASAAVFGLAGVLTKSIDAPPLVIACWRGLVGAVLMMGYLYWRRGDTGSPQGLKLGWRGWLMATIGAASSLAFITAFKNTYVANVAIIYATAPFVAALFAWLLMRERVRGQTMLAAVLSLAGVGLMVFSGLGTGQPFGDALALVMTATSALYMVLIRTFRDTNAIWAGAVSAFMVFALAWFVDDPLAVSAHDIVLLGAFGVSFALASILWTEGARRVPSAEAGLLGSAEVPFAVLFGWLFLTELPPAASLIGGAVVLMAVFAHAGRDWMQARALRSAGT</sequence>
<evidence type="ECO:0000256" key="1">
    <source>
        <dbReference type="SAM" id="Phobius"/>
    </source>
</evidence>
<feature type="domain" description="EamA" evidence="2">
    <location>
        <begin position="154"/>
        <end position="278"/>
    </location>
</feature>
<dbReference type="OrthoDB" id="8690132at2"/>
<keyword evidence="4" id="KW-1185">Reference proteome</keyword>
<feature type="transmembrane region" description="Helical" evidence="1">
    <location>
        <begin position="205"/>
        <end position="227"/>
    </location>
</feature>
<feature type="transmembrane region" description="Helical" evidence="1">
    <location>
        <begin position="239"/>
        <end position="258"/>
    </location>
</feature>
<feature type="transmembrane region" description="Helical" evidence="1">
    <location>
        <begin position="154"/>
        <end position="173"/>
    </location>
</feature>
<feature type="transmembrane region" description="Helical" evidence="1">
    <location>
        <begin position="12"/>
        <end position="30"/>
    </location>
</feature>
<dbReference type="AlphaFoldDB" id="A0A316C852"/>
<dbReference type="PANTHER" id="PTHR22911:SF135">
    <property type="entry name" value="BLR4310 PROTEIN"/>
    <property type="match status" value="1"/>
</dbReference>
<dbReference type="InterPro" id="IPR037185">
    <property type="entry name" value="EmrE-like"/>
</dbReference>
<feature type="transmembrane region" description="Helical" evidence="1">
    <location>
        <begin position="131"/>
        <end position="148"/>
    </location>
</feature>
<name>A0A316C852_PSESE</name>
<dbReference type="GO" id="GO:0016020">
    <property type="term" value="C:membrane"/>
    <property type="evidence" value="ECO:0007669"/>
    <property type="project" value="InterPro"/>
</dbReference>
<gene>
    <name evidence="3" type="ORF">C7441_10391</name>
</gene>
<reference evidence="3 4" key="1">
    <citation type="submission" date="2018-05" db="EMBL/GenBank/DDBJ databases">
        <title>Genomic Encyclopedia of Type Strains, Phase IV (KMG-IV): sequencing the most valuable type-strain genomes for metagenomic binning, comparative biology and taxonomic classification.</title>
        <authorList>
            <person name="Goeker M."/>
        </authorList>
    </citation>
    <scope>NUCLEOTIDE SEQUENCE [LARGE SCALE GENOMIC DNA]</scope>
    <source>
        <strain evidence="3 4">DSM 6986</strain>
    </source>
</reference>
<accession>A0A316C852</accession>
<feature type="domain" description="EamA" evidence="2">
    <location>
        <begin position="12"/>
        <end position="144"/>
    </location>
</feature>
<dbReference type="SUPFAM" id="SSF103481">
    <property type="entry name" value="Multidrug resistance efflux transporter EmrE"/>
    <property type="match status" value="2"/>
</dbReference>
<keyword evidence="1" id="KW-1133">Transmembrane helix</keyword>
<dbReference type="Proteomes" id="UP000245396">
    <property type="component" value="Unassembled WGS sequence"/>
</dbReference>
<feature type="transmembrane region" description="Helical" evidence="1">
    <location>
        <begin position="180"/>
        <end position="199"/>
    </location>
</feature>
<evidence type="ECO:0000259" key="2">
    <source>
        <dbReference type="Pfam" id="PF00892"/>
    </source>
</evidence>
<feature type="transmembrane region" description="Helical" evidence="1">
    <location>
        <begin position="98"/>
        <end position="119"/>
    </location>
</feature>
<organism evidence="3 4">
    <name type="scientific">Pseudaminobacter salicylatoxidans</name>
    <dbReference type="NCBI Taxonomy" id="93369"/>
    <lineage>
        <taxon>Bacteria</taxon>
        <taxon>Pseudomonadati</taxon>
        <taxon>Pseudomonadota</taxon>
        <taxon>Alphaproteobacteria</taxon>
        <taxon>Hyphomicrobiales</taxon>
        <taxon>Phyllobacteriaceae</taxon>
        <taxon>Pseudaminobacter</taxon>
    </lineage>
</organism>
<dbReference type="Pfam" id="PF00892">
    <property type="entry name" value="EamA"/>
    <property type="match status" value="2"/>
</dbReference>
<protein>
    <submittedName>
        <fullName evidence="3">EamA domain-containing membrane protein RarD</fullName>
    </submittedName>
</protein>
<keyword evidence="1" id="KW-0812">Transmembrane</keyword>
<dbReference type="EMBL" id="QGGG01000003">
    <property type="protein sequence ID" value="PWJ85236.1"/>
    <property type="molecule type" value="Genomic_DNA"/>
</dbReference>
<feature type="transmembrane region" description="Helical" evidence="1">
    <location>
        <begin position="264"/>
        <end position="282"/>
    </location>
</feature>
<feature type="transmembrane region" description="Helical" evidence="1">
    <location>
        <begin position="72"/>
        <end position="92"/>
    </location>
</feature>
<dbReference type="PANTHER" id="PTHR22911">
    <property type="entry name" value="ACYL-MALONYL CONDENSING ENZYME-RELATED"/>
    <property type="match status" value="1"/>
</dbReference>
<feature type="transmembrane region" description="Helical" evidence="1">
    <location>
        <begin position="36"/>
        <end position="60"/>
    </location>
</feature>
<dbReference type="InterPro" id="IPR000620">
    <property type="entry name" value="EamA_dom"/>
</dbReference>
<evidence type="ECO:0000313" key="3">
    <source>
        <dbReference type="EMBL" id="PWJ85236.1"/>
    </source>
</evidence>
<keyword evidence="1" id="KW-0472">Membrane</keyword>
<dbReference type="STRING" id="1192868.GCA_000304395_00869"/>
<dbReference type="RefSeq" id="WP_109611999.1">
    <property type="nucleotide sequence ID" value="NZ_QGGG01000003.1"/>
</dbReference>